<dbReference type="PANTHER" id="PTHR37736">
    <property type="entry name" value="GLYCINE-RICH PROTEIN"/>
    <property type="match status" value="1"/>
</dbReference>
<feature type="region of interest" description="Disordered" evidence="1">
    <location>
        <begin position="271"/>
        <end position="438"/>
    </location>
</feature>
<name>A0AAV0F102_9ASTE</name>
<dbReference type="AlphaFoldDB" id="A0AAV0F102"/>
<keyword evidence="3" id="KW-1185">Reference proteome</keyword>
<dbReference type="Proteomes" id="UP001152523">
    <property type="component" value="Unassembled WGS sequence"/>
</dbReference>
<accession>A0AAV0F102</accession>
<evidence type="ECO:0000313" key="2">
    <source>
        <dbReference type="EMBL" id="CAH9129079.1"/>
    </source>
</evidence>
<feature type="compositionally biased region" description="Basic and acidic residues" evidence="1">
    <location>
        <begin position="325"/>
        <end position="341"/>
    </location>
</feature>
<reference evidence="2" key="1">
    <citation type="submission" date="2022-07" db="EMBL/GenBank/DDBJ databases">
        <authorList>
            <person name="Macas J."/>
            <person name="Novak P."/>
            <person name="Neumann P."/>
        </authorList>
    </citation>
    <scope>NUCLEOTIDE SEQUENCE</scope>
</reference>
<proteinExistence type="predicted"/>
<feature type="compositionally biased region" description="Gly residues" evidence="1">
    <location>
        <begin position="428"/>
        <end position="438"/>
    </location>
</feature>
<feature type="compositionally biased region" description="Low complexity" evidence="1">
    <location>
        <begin position="291"/>
        <end position="303"/>
    </location>
</feature>
<sequence length="438" mass="48301">MEAAAASDVIEGPVLSLITKRIRALRKKLNRISQMEDSFSKGKTLNKEQEETLRAKPSVLAGIEELEKLRQPLAAAVGEEVSLAVQRHKISSLETLVEATSNADNKDEPENVVERDNKLDSERVMIEDLLSLLYFGSMFDVSSLQNQTQVMYSKALERGSCLSYDFMKDDDSADMLEERDLDLISVLSGLLISRPVTSSLPHKHALEKCIEHAKLWLENSDQPIEPNSNVTYSGLRLKLNKIISSQYLTAAPVMNYAAYQVPVQESIPPVDAQAQAEDTGIQYQQKEEPKASSNENETENANTVEEHHQEAEELSGSFAETVAVHPEEGLEDPKDTKEEFVPRGSYNNNNYHRGGSRGGGRRGSFNGRGGGRGRGGPSYQNGGHNQYYDDQPGNYRPRNSNYRGRGSRGGRGGGGVYYNNNNHAAYGSEGGGYYSADS</sequence>
<dbReference type="EMBL" id="CAMAPF010000954">
    <property type="protein sequence ID" value="CAH9129079.1"/>
    <property type="molecule type" value="Genomic_DNA"/>
</dbReference>
<feature type="compositionally biased region" description="Low complexity" evidence="1">
    <location>
        <begin position="392"/>
        <end position="404"/>
    </location>
</feature>
<feature type="compositionally biased region" description="Low complexity" evidence="1">
    <location>
        <begin position="343"/>
        <end position="353"/>
    </location>
</feature>
<protein>
    <recommendedName>
        <fullName evidence="4">Glycine-rich protein</fullName>
    </recommendedName>
</protein>
<evidence type="ECO:0008006" key="4">
    <source>
        <dbReference type="Google" id="ProtNLM"/>
    </source>
</evidence>
<comment type="caution">
    <text evidence="2">The sequence shown here is derived from an EMBL/GenBank/DDBJ whole genome shotgun (WGS) entry which is preliminary data.</text>
</comment>
<evidence type="ECO:0000313" key="3">
    <source>
        <dbReference type="Proteomes" id="UP001152523"/>
    </source>
</evidence>
<organism evidence="2 3">
    <name type="scientific">Cuscuta epithymum</name>
    <dbReference type="NCBI Taxonomy" id="186058"/>
    <lineage>
        <taxon>Eukaryota</taxon>
        <taxon>Viridiplantae</taxon>
        <taxon>Streptophyta</taxon>
        <taxon>Embryophyta</taxon>
        <taxon>Tracheophyta</taxon>
        <taxon>Spermatophyta</taxon>
        <taxon>Magnoliopsida</taxon>
        <taxon>eudicotyledons</taxon>
        <taxon>Gunneridae</taxon>
        <taxon>Pentapetalae</taxon>
        <taxon>asterids</taxon>
        <taxon>lamiids</taxon>
        <taxon>Solanales</taxon>
        <taxon>Convolvulaceae</taxon>
        <taxon>Cuscuteae</taxon>
        <taxon>Cuscuta</taxon>
        <taxon>Cuscuta subgen. Cuscuta</taxon>
    </lineage>
</organism>
<feature type="compositionally biased region" description="Gly residues" evidence="1">
    <location>
        <begin position="356"/>
        <end position="376"/>
    </location>
</feature>
<feature type="compositionally biased region" description="Gly residues" evidence="1">
    <location>
        <begin position="407"/>
        <end position="416"/>
    </location>
</feature>
<dbReference type="PANTHER" id="PTHR37736:SF1">
    <property type="entry name" value="GLYCINE-RICH PROTEIN"/>
    <property type="match status" value="1"/>
</dbReference>
<feature type="compositionally biased region" description="Low complexity" evidence="1">
    <location>
        <begin position="417"/>
        <end position="427"/>
    </location>
</feature>
<evidence type="ECO:0000256" key="1">
    <source>
        <dbReference type="SAM" id="MobiDB-lite"/>
    </source>
</evidence>
<gene>
    <name evidence="2" type="ORF">CEPIT_LOCUS29567</name>
</gene>